<keyword evidence="3" id="KW-1185">Reference proteome</keyword>
<feature type="region of interest" description="Disordered" evidence="1">
    <location>
        <begin position="41"/>
        <end position="70"/>
    </location>
</feature>
<gene>
    <name evidence="2" type="ORF">MAR_005656</name>
</gene>
<protein>
    <submittedName>
        <fullName evidence="2">Uncharacterized protein</fullName>
    </submittedName>
</protein>
<feature type="non-terminal residue" evidence="2">
    <location>
        <position position="1"/>
    </location>
</feature>
<organism evidence="2 3">
    <name type="scientific">Mya arenaria</name>
    <name type="common">Soft-shell clam</name>
    <dbReference type="NCBI Taxonomy" id="6604"/>
    <lineage>
        <taxon>Eukaryota</taxon>
        <taxon>Metazoa</taxon>
        <taxon>Spiralia</taxon>
        <taxon>Lophotrochozoa</taxon>
        <taxon>Mollusca</taxon>
        <taxon>Bivalvia</taxon>
        <taxon>Autobranchia</taxon>
        <taxon>Heteroconchia</taxon>
        <taxon>Euheterodonta</taxon>
        <taxon>Imparidentia</taxon>
        <taxon>Neoheterodontei</taxon>
        <taxon>Myida</taxon>
        <taxon>Myoidea</taxon>
        <taxon>Myidae</taxon>
        <taxon>Mya</taxon>
    </lineage>
</organism>
<evidence type="ECO:0000313" key="3">
    <source>
        <dbReference type="Proteomes" id="UP001164746"/>
    </source>
</evidence>
<accession>A0ABY7F8D5</accession>
<feature type="compositionally biased region" description="Low complexity" evidence="1">
    <location>
        <begin position="54"/>
        <end position="65"/>
    </location>
</feature>
<feature type="region of interest" description="Disordered" evidence="1">
    <location>
        <begin position="206"/>
        <end position="227"/>
    </location>
</feature>
<proteinExistence type="predicted"/>
<feature type="region of interest" description="Disordered" evidence="1">
    <location>
        <begin position="143"/>
        <end position="171"/>
    </location>
</feature>
<dbReference type="Proteomes" id="UP001164746">
    <property type="component" value="Chromosome 9"/>
</dbReference>
<sequence length="255" mass="28796">MSMDEKDVDDKKSIDLIRDQLSATKQRLDLIDVDVEDQFDPEHSFQDQETSPCKKTSYYTSASTESTEENAKTSVKPLNVIVIELSVCKDRYTKDTSKLTAEQYGMCLNFEMTPDEKLESTQEQEVEPLVQESGVVIKHGTDAISGKGATDEGLMRQVSKPDDDDQPMSLSQKISDGVHKKVNLDSRSELPEITNEDRTLFAKTLEKGKARANHRKKSTLPEKTMPTEALGIEEITCRCLQPLDDEKKKWETKES</sequence>
<evidence type="ECO:0000313" key="2">
    <source>
        <dbReference type="EMBL" id="WAR15551.1"/>
    </source>
</evidence>
<evidence type="ECO:0000256" key="1">
    <source>
        <dbReference type="SAM" id="MobiDB-lite"/>
    </source>
</evidence>
<dbReference type="EMBL" id="CP111020">
    <property type="protein sequence ID" value="WAR15551.1"/>
    <property type="molecule type" value="Genomic_DNA"/>
</dbReference>
<name>A0ABY7F8D5_MYAAR</name>
<reference evidence="2" key="1">
    <citation type="submission" date="2022-11" db="EMBL/GenBank/DDBJ databases">
        <title>Centuries of genome instability and evolution in soft-shell clam transmissible cancer (bioRxiv).</title>
        <authorList>
            <person name="Hart S.F.M."/>
            <person name="Yonemitsu M.A."/>
            <person name="Giersch R.M."/>
            <person name="Beal B.F."/>
            <person name="Arriagada G."/>
            <person name="Davis B.W."/>
            <person name="Ostrander E.A."/>
            <person name="Goff S.P."/>
            <person name="Metzger M.J."/>
        </authorList>
    </citation>
    <scope>NUCLEOTIDE SEQUENCE</scope>
    <source>
        <strain evidence="2">MELC-2E11</strain>
        <tissue evidence="2">Siphon/mantle</tissue>
    </source>
</reference>